<feature type="transmembrane region" description="Helical" evidence="1">
    <location>
        <begin position="6"/>
        <end position="25"/>
    </location>
</feature>
<dbReference type="Proteomes" id="UP000033115">
    <property type="component" value="Chromosome"/>
</dbReference>
<organism evidence="2 3">
    <name type="scientific">Clostridium scatologenes</name>
    <dbReference type="NCBI Taxonomy" id="1548"/>
    <lineage>
        <taxon>Bacteria</taxon>
        <taxon>Bacillati</taxon>
        <taxon>Bacillota</taxon>
        <taxon>Clostridia</taxon>
        <taxon>Eubacteriales</taxon>
        <taxon>Clostridiaceae</taxon>
        <taxon>Clostridium</taxon>
    </lineage>
</organism>
<dbReference type="STRING" id="1548.CSCA_4837"/>
<proteinExistence type="predicted"/>
<keyword evidence="3" id="KW-1185">Reference proteome</keyword>
<evidence type="ECO:0000313" key="3">
    <source>
        <dbReference type="Proteomes" id="UP000033115"/>
    </source>
</evidence>
<evidence type="ECO:0000256" key="1">
    <source>
        <dbReference type="SAM" id="Phobius"/>
    </source>
</evidence>
<dbReference type="EMBL" id="CP009933">
    <property type="protein sequence ID" value="AKA71962.1"/>
    <property type="molecule type" value="Genomic_DNA"/>
</dbReference>
<accession>A0A0E3K4G2</accession>
<dbReference type="HOGENOM" id="CLU_3268206_0_0_9"/>
<keyword evidence="1" id="KW-1133">Transmembrane helix</keyword>
<protein>
    <submittedName>
        <fullName evidence="2">Uncharacterized protein</fullName>
    </submittedName>
</protein>
<dbReference type="KEGG" id="csq:CSCA_4837"/>
<sequence>MKVIKFFIKYFLFIILMVVGTNPTCNIGRVSYVQKVQYDFF</sequence>
<evidence type="ECO:0000313" key="2">
    <source>
        <dbReference type="EMBL" id="AKA71962.1"/>
    </source>
</evidence>
<reference evidence="2 3" key="1">
    <citation type="journal article" date="2015" name="J. Biotechnol.">
        <title>Complete genome sequence of a malodorant-producing acetogen, Clostridium scatologenes ATCC 25775(T).</title>
        <authorList>
            <person name="Zhu Z."/>
            <person name="Guo T."/>
            <person name="Zheng H."/>
            <person name="Song T."/>
            <person name="Ouyang P."/>
            <person name="Xie J."/>
        </authorList>
    </citation>
    <scope>NUCLEOTIDE SEQUENCE [LARGE SCALE GENOMIC DNA]</scope>
    <source>
        <strain evidence="2 3">ATCC 25775</strain>
    </source>
</reference>
<keyword evidence="1" id="KW-0472">Membrane</keyword>
<gene>
    <name evidence="2" type="ORF">CSCA_4837</name>
</gene>
<name>A0A0E3K4G2_CLOSL</name>
<dbReference type="AlphaFoldDB" id="A0A0E3K4G2"/>
<keyword evidence="1" id="KW-0812">Transmembrane</keyword>